<name>A0A0C2A2L3_9BACT</name>
<dbReference type="AlphaFoldDB" id="A0A0C2A2L3"/>
<feature type="compositionally biased region" description="Polar residues" evidence="2">
    <location>
        <begin position="27"/>
        <end position="38"/>
    </location>
</feature>
<evidence type="ECO:0000256" key="1">
    <source>
        <dbReference type="SAM" id="Coils"/>
    </source>
</evidence>
<comment type="caution">
    <text evidence="3">The sequence shown here is derived from an EMBL/GenBank/DDBJ whole genome shotgun (WGS) entry which is preliminary data.</text>
</comment>
<reference evidence="3 4" key="1">
    <citation type="submission" date="2014-12" db="EMBL/GenBank/DDBJ databases">
        <title>Genome assembly of Enhygromyxa salina DSM 15201.</title>
        <authorList>
            <person name="Sharma G."/>
            <person name="Subramanian S."/>
        </authorList>
    </citation>
    <scope>NUCLEOTIDE SEQUENCE [LARGE SCALE GENOMIC DNA]</scope>
    <source>
        <strain evidence="3 4">DSM 15201</strain>
    </source>
</reference>
<proteinExistence type="predicted"/>
<feature type="coiled-coil region" evidence="1">
    <location>
        <begin position="50"/>
        <end position="77"/>
    </location>
</feature>
<dbReference type="Proteomes" id="UP000031599">
    <property type="component" value="Unassembled WGS sequence"/>
</dbReference>
<sequence length="137" mass="14608">MLAVSAVGVGGLASLAQSRPAPRADSTAVTPTVISGQNGAPDPTKLIHHSARLEHEVREAEQAVTRARAAIASARQLGNVDPALLLEFEHRLERLGEGPIEAARRSYQGTQAEPSPEELERRGRSNLRSIAPAPRQL</sequence>
<protein>
    <submittedName>
        <fullName evidence="3">Uncharacterized protein</fullName>
    </submittedName>
</protein>
<evidence type="ECO:0000313" key="3">
    <source>
        <dbReference type="EMBL" id="KIG17623.1"/>
    </source>
</evidence>
<feature type="region of interest" description="Disordered" evidence="2">
    <location>
        <begin position="15"/>
        <end position="44"/>
    </location>
</feature>
<keyword evidence="1" id="KW-0175">Coiled coil</keyword>
<organism evidence="3 4">
    <name type="scientific">Enhygromyxa salina</name>
    <dbReference type="NCBI Taxonomy" id="215803"/>
    <lineage>
        <taxon>Bacteria</taxon>
        <taxon>Pseudomonadati</taxon>
        <taxon>Myxococcota</taxon>
        <taxon>Polyangia</taxon>
        <taxon>Nannocystales</taxon>
        <taxon>Nannocystaceae</taxon>
        <taxon>Enhygromyxa</taxon>
    </lineage>
</organism>
<evidence type="ECO:0000313" key="4">
    <source>
        <dbReference type="Proteomes" id="UP000031599"/>
    </source>
</evidence>
<feature type="region of interest" description="Disordered" evidence="2">
    <location>
        <begin position="99"/>
        <end position="137"/>
    </location>
</feature>
<dbReference type="EMBL" id="JMCC02000021">
    <property type="protein sequence ID" value="KIG17623.1"/>
    <property type="molecule type" value="Genomic_DNA"/>
</dbReference>
<evidence type="ECO:0000256" key="2">
    <source>
        <dbReference type="SAM" id="MobiDB-lite"/>
    </source>
</evidence>
<gene>
    <name evidence="3" type="ORF">DB30_02898</name>
</gene>
<accession>A0A0C2A2L3</accession>